<comment type="caution">
    <text evidence="1">The sequence shown here is derived from an EMBL/GenBank/DDBJ whole genome shotgun (WGS) entry which is preliminary data.</text>
</comment>
<evidence type="ECO:0000313" key="1">
    <source>
        <dbReference type="EMBL" id="MFC6037609.1"/>
    </source>
</evidence>
<organism evidence="1 2">
    <name type="scientific">Hyphococcus aureus</name>
    <dbReference type="NCBI Taxonomy" id="2666033"/>
    <lineage>
        <taxon>Bacteria</taxon>
        <taxon>Pseudomonadati</taxon>
        <taxon>Pseudomonadota</taxon>
        <taxon>Alphaproteobacteria</taxon>
        <taxon>Parvularculales</taxon>
        <taxon>Parvularculaceae</taxon>
        <taxon>Hyphococcus</taxon>
    </lineage>
</organism>
<dbReference type="InterPro" id="IPR029068">
    <property type="entry name" value="Glyas_Bleomycin-R_OHBP_Dase"/>
</dbReference>
<dbReference type="EMBL" id="JBHPON010000003">
    <property type="protein sequence ID" value="MFC6037609.1"/>
    <property type="molecule type" value="Genomic_DNA"/>
</dbReference>
<sequence>MNNAQSPLEIAQIGINSSDLAGSLRLFVELGFQNAGGHMIWGQPMAIQGLPPSARGQLWWLIGRQRRVQLEFFHLTNPAQRPLRDDWRCCDLGWIRFGIAAPDLDAAKAVLARWDIPITGEMAQAGEPRRLAFRDPFSGCFVEIMEDSDVIPGGRAPHFHDAGPAVVYATSSVSDLAAARDYYSNVLELDVTDDLAIHGPEHEALWSLDGARSESFVVKGGGFLLEIVQYLDPVGRPKADDYTVADQGILNVAIVSRDLAVVKKAVDRVRNAGWRASEMVTIGEAGGAYIPEPEREVEIGSLAEKDEAIFGYVPSTPFLGQMF</sequence>
<protein>
    <recommendedName>
        <fullName evidence="3">VOC domain-containing protein</fullName>
    </recommendedName>
</protein>
<accession>A0ABW1L195</accession>
<keyword evidence="2" id="KW-1185">Reference proteome</keyword>
<evidence type="ECO:0008006" key="3">
    <source>
        <dbReference type="Google" id="ProtNLM"/>
    </source>
</evidence>
<dbReference type="SUPFAM" id="SSF54593">
    <property type="entry name" value="Glyoxalase/Bleomycin resistance protein/Dihydroxybiphenyl dioxygenase"/>
    <property type="match status" value="2"/>
</dbReference>
<gene>
    <name evidence="1" type="ORF">ACFMB1_18795</name>
</gene>
<reference evidence="1 2" key="1">
    <citation type="submission" date="2024-09" db="EMBL/GenBank/DDBJ databases">
        <authorList>
            <person name="Zhang Z.-H."/>
        </authorList>
    </citation>
    <scope>NUCLEOTIDE SEQUENCE [LARGE SCALE GENOMIC DNA]</scope>
    <source>
        <strain evidence="1 2">HHTR114</strain>
    </source>
</reference>
<dbReference type="Gene3D" id="3.10.180.10">
    <property type="entry name" value="2,3-Dihydroxybiphenyl 1,2-Dioxygenase, domain 1"/>
    <property type="match status" value="2"/>
</dbReference>
<proteinExistence type="predicted"/>
<evidence type="ECO:0000313" key="2">
    <source>
        <dbReference type="Proteomes" id="UP001596116"/>
    </source>
</evidence>
<dbReference type="RefSeq" id="WP_379881004.1">
    <property type="nucleotide sequence ID" value="NZ_JBHPON010000003.1"/>
</dbReference>
<name>A0ABW1L195_9PROT</name>
<dbReference type="Proteomes" id="UP001596116">
    <property type="component" value="Unassembled WGS sequence"/>
</dbReference>